<reference evidence="2 3" key="1">
    <citation type="submission" date="2012-06" db="EMBL/GenBank/DDBJ databases">
        <title>Draft Genome Sequence of Lactobacillus pasteurii CRBIP 24.76T.</title>
        <authorList>
            <person name="Cousin S."/>
            <person name="Bouchier C."/>
            <person name="Loux V."/>
            <person name="Ma L."/>
            <person name="Creno S."/>
            <person name="Bizet C."/>
            <person name="Clermont D."/>
        </authorList>
    </citation>
    <scope>NUCLEOTIDE SEQUENCE [LARGE SCALE GENOMIC DNA]</scope>
    <source>
        <strain evidence="3">CRBIP 24.76T</strain>
    </source>
</reference>
<evidence type="ECO:0000313" key="2">
    <source>
        <dbReference type="EMBL" id="CCI85593.1"/>
    </source>
</evidence>
<feature type="transmembrane region" description="Helical" evidence="1">
    <location>
        <begin position="21"/>
        <end position="40"/>
    </location>
</feature>
<protein>
    <submittedName>
        <fullName evidence="2">Uncharacterized protein</fullName>
    </submittedName>
</protein>
<evidence type="ECO:0000256" key="1">
    <source>
        <dbReference type="SAM" id="Phobius"/>
    </source>
</evidence>
<feature type="transmembrane region" description="Helical" evidence="1">
    <location>
        <begin position="118"/>
        <end position="142"/>
    </location>
</feature>
<keyword evidence="1" id="KW-0812">Transmembrane</keyword>
<feature type="transmembrane region" description="Helical" evidence="1">
    <location>
        <begin position="60"/>
        <end position="85"/>
    </location>
</feature>
<dbReference type="eggNOG" id="ENOG50309R6">
    <property type="taxonomic scope" value="Bacteria"/>
</dbReference>
<accession>I7LE93</accession>
<feature type="transmembrane region" description="Helical" evidence="1">
    <location>
        <begin position="167"/>
        <end position="192"/>
    </location>
</feature>
<dbReference type="Proteomes" id="UP000009311">
    <property type="component" value="Unassembled WGS sequence"/>
</dbReference>
<dbReference type="OrthoDB" id="2323775at2"/>
<proteinExistence type="predicted"/>
<dbReference type="STRING" id="1423790.BN53_05780"/>
<organism evidence="2 3">
    <name type="scientific">Lactobacillus pasteurii DSM 23907 = CRBIP 24.76</name>
    <dbReference type="NCBI Taxonomy" id="1423790"/>
    <lineage>
        <taxon>Bacteria</taxon>
        <taxon>Bacillati</taxon>
        <taxon>Bacillota</taxon>
        <taxon>Bacilli</taxon>
        <taxon>Lactobacillales</taxon>
        <taxon>Lactobacillaceae</taxon>
        <taxon>Lactobacillus</taxon>
    </lineage>
</organism>
<dbReference type="AlphaFoldDB" id="I7LE93"/>
<feature type="transmembrane region" description="Helical" evidence="1">
    <location>
        <begin position="254"/>
        <end position="275"/>
    </location>
</feature>
<evidence type="ECO:0000313" key="3">
    <source>
        <dbReference type="Proteomes" id="UP000009311"/>
    </source>
</evidence>
<keyword evidence="1" id="KW-1133">Transmembrane helix</keyword>
<dbReference type="PATRIC" id="fig|1423790.3.peg.241"/>
<keyword evidence="1" id="KW-0472">Membrane</keyword>
<dbReference type="EMBL" id="CAKD01000023">
    <property type="protein sequence ID" value="CCI85593.1"/>
    <property type="molecule type" value="Genomic_DNA"/>
</dbReference>
<feature type="transmembrane region" description="Helical" evidence="1">
    <location>
        <begin position="213"/>
        <end position="234"/>
    </location>
</feature>
<sequence length="282" mass="31504">MISFSKVFKELFHVKNRVVHMIVLLNAVASIILTLIMLTSSNGGKGQISTGSRAYEIGNFGGFILVLAGVMAMMIFFTSAFYFIWSSVANEKIGRQQTWQLLPISSSKFYLANILSSLVSYIYMGLLQVAIIALDLLFGIMVSDGIRKWVNYIFSGTELSNVEVAEIAQGLILGALIVLLSTILWYLLIGIYHYLTRAAIEFMPFAGNKFITFLIRVVLLVAFIYALSMILNVFSDASRIIFDPSRAQAFDTMYLANLQLLILDIVFGGLNIFLYSRFVEAK</sequence>
<name>I7LE93_9LACO</name>
<comment type="caution">
    <text evidence="2">The sequence shown here is derived from an EMBL/GenBank/DDBJ whole genome shotgun (WGS) entry which is preliminary data.</text>
</comment>
<keyword evidence="3" id="KW-1185">Reference proteome</keyword>
<dbReference type="RefSeq" id="WP_009560145.1">
    <property type="nucleotide sequence ID" value="NZ_AYZN01000001.1"/>
</dbReference>
<gene>
    <name evidence="2" type="ORF">BN53_05780</name>
</gene>